<proteinExistence type="predicted"/>
<accession>A0AAU8JDI8</accession>
<name>A0AAU8JDI8_9CYAN</name>
<feature type="coiled-coil region" evidence="1">
    <location>
        <begin position="51"/>
        <end position="78"/>
    </location>
</feature>
<protein>
    <submittedName>
        <fullName evidence="2">Uncharacterized protein</fullName>
    </submittedName>
</protein>
<gene>
    <name evidence="2" type="ORF">ABWT76_006057</name>
</gene>
<keyword evidence="1" id="KW-0175">Coiled coil</keyword>
<evidence type="ECO:0000313" key="2">
    <source>
        <dbReference type="EMBL" id="XCM37235.1"/>
    </source>
</evidence>
<dbReference type="EMBL" id="CP159837">
    <property type="protein sequence ID" value="XCM37235.1"/>
    <property type="molecule type" value="Genomic_DNA"/>
</dbReference>
<organism evidence="2">
    <name type="scientific">Planktothricoides raciborskii GIHE-MW2</name>
    <dbReference type="NCBI Taxonomy" id="2792601"/>
    <lineage>
        <taxon>Bacteria</taxon>
        <taxon>Bacillati</taxon>
        <taxon>Cyanobacteriota</taxon>
        <taxon>Cyanophyceae</taxon>
        <taxon>Oscillatoriophycideae</taxon>
        <taxon>Oscillatoriales</taxon>
        <taxon>Oscillatoriaceae</taxon>
        <taxon>Planktothricoides</taxon>
    </lineage>
</organism>
<dbReference type="RefSeq" id="WP_354635428.1">
    <property type="nucleotide sequence ID" value="NZ_CP159837.1"/>
</dbReference>
<sequence>MKAIKVMGKIDERGHLTLDQPLITNINQQVEAIILIPEIADSDRNDRNVRNPEIQATKDKIKQEIEQFNDEQLQQIAEFIEIIKFRSRFSQKSLDLHQFAHLYQEFAQEDRELAEAGMADYVEQLKQENMIQNKA</sequence>
<reference evidence="2" key="1">
    <citation type="submission" date="2024-07" db="EMBL/GenBank/DDBJ databases">
        <authorList>
            <person name="Kim Y.J."/>
            <person name="Jeong J.Y."/>
        </authorList>
    </citation>
    <scope>NUCLEOTIDE SEQUENCE</scope>
    <source>
        <strain evidence="2">GIHE-MW2</strain>
    </source>
</reference>
<evidence type="ECO:0000256" key="1">
    <source>
        <dbReference type="SAM" id="Coils"/>
    </source>
</evidence>
<dbReference type="AlphaFoldDB" id="A0AAU8JDI8"/>